<reference evidence="1 2" key="1">
    <citation type="journal article" date="2019" name="Nat. Ecol. Evol.">
        <title>Megaphylogeny resolves global patterns of mushroom evolution.</title>
        <authorList>
            <person name="Varga T."/>
            <person name="Krizsan K."/>
            <person name="Foldi C."/>
            <person name="Dima B."/>
            <person name="Sanchez-Garcia M."/>
            <person name="Sanchez-Ramirez S."/>
            <person name="Szollosi G.J."/>
            <person name="Szarkandi J.G."/>
            <person name="Papp V."/>
            <person name="Albert L."/>
            <person name="Andreopoulos W."/>
            <person name="Angelini C."/>
            <person name="Antonin V."/>
            <person name="Barry K.W."/>
            <person name="Bougher N.L."/>
            <person name="Buchanan P."/>
            <person name="Buyck B."/>
            <person name="Bense V."/>
            <person name="Catcheside P."/>
            <person name="Chovatia M."/>
            <person name="Cooper J."/>
            <person name="Damon W."/>
            <person name="Desjardin D."/>
            <person name="Finy P."/>
            <person name="Geml J."/>
            <person name="Haridas S."/>
            <person name="Hughes K."/>
            <person name="Justo A."/>
            <person name="Karasinski D."/>
            <person name="Kautmanova I."/>
            <person name="Kiss B."/>
            <person name="Kocsube S."/>
            <person name="Kotiranta H."/>
            <person name="LaButti K.M."/>
            <person name="Lechner B.E."/>
            <person name="Liimatainen K."/>
            <person name="Lipzen A."/>
            <person name="Lukacs Z."/>
            <person name="Mihaltcheva S."/>
            <person name="Morgado L.N."/>
            <person name="Niskanen T."/>
            <person name="Noordeloos M.E."/>
            <person name="Ohm R.A."/>
            <person name="Ortiz-Santana B."/>
            <person name="Ovrebo C."/>
            <person name="Racz N."/>
            <person name="Riley R."/>
            <person name="Savchenko A."/>
            <person name="Shiryaev A."/>
            <person name="Soop K."/>
            <person name="Spirin V."/>
            <person name="Szebenyi C."/>
            <person name="Tomsovsky M."/>
            <person name="Tulloss R.E."/>
            <person name="Uehling J."/>
            <person name="Grigoriev I.V."/>
            <person name="Vagvolgyi C."/>
            <person name="Papp T."/>
            <person name="Martin F.M."/>
            <person name="Miettinen O."/>
            <person name="Hibbett D.S."/>
            <person name="Nagy L.G."/>
        </authorList>
    </citation>
    <scope>NUCLEOTIDE SEQUENCE [LARGE SCALE GENOMIC DNA]</scope>
    <source>
        <strain evidence="1 2">NL-1719</strain>
    </source>
</reference>
<dbReference type="EMBL" id="ML208271">
    <property type="protein sequence ID" value="TFK73972.1"/>
    <property type="molecule type" value="Genomic_DNA"/>
</dbReference>
<dbReference type="Proteomes" id="UP000308600">
    <property type="component" value="Unassembled WGS sequence"/>
</dbReference>
<organism evidence="1 2">
    <name type="scientific">Pluteus cervinus</name>
    <dbReference type="NCBI Taxonomy" id="181527"/>
    <lineage>
        <taxon>Eukaryota</taxon>
        <taxon>Fungi</taxon>
        <taxon>Dikarya</taxon>
        <taxon>Basidiomycota</taxon>
        <taxon>Agaricomycotina</taxon>
        <taxon>Agaricomycetes</taxon>
        <taxon>Agaricomycetidae</taxon>
        <taxon>Agaricales</taxon>
        <taxon>Pluteineae</taxon>
        <taxon>Pluteaceae</taxon>
        <taxon>Pluteus</taxon>
    </lineage>
</organism>
<proteinExistence type="predicted"/>
<gene>
    <name evidence="1" type="ORF">BDN72DRAFT_789920</name>
</gene>
<sequence length="352" mass="38477">MVVAVGFWSIELIPGKEESFLPPADVRITNAALGDVLKDASGRTTVKLTYQKPPAVEESDDEGEEASPVDATTVLCSLTPGKIEQATVDLILESEEFYKFKLVGKNSVFLTGNYIDQVPVDNPPFGDGDSDMDSEADYGLNDMDLDIGMDGHDIESDASRFEEVIQEETTQTRKRLRDEASEVSGKDEKGKGKSHKKQKVQDGKPVVPADGEEADQKPVEKKKDKKDKKKKETDDSKKDNGTERELSGGLKIFDSKVGAGPAAKKGSSVSMRYIGKLENGKVFDKNTKGKPFRFRLGKQEVIKGWDEGIIGMQVGGERKLTVPAAMAYGDKGTDGIPPRSTLIFEVKLLELK</sequence>
<accession>A0ACD3BAE3</accession>
<keyword evidence="2" id="KW-1185">Reference proteome</keyword>
<evidence type="ECO:0000313" key="1">
    <source>
        <dbReference type="EMBL" id="TFK73972.1"/>
    </source>
</evidence>
<evidence type="ECO:0000313" key="2">
    <source>
        <dbReference type="Proteomes" id="UP000308600"/>
    </source>
</evidence>
<name>A0ACD3BAE3_9AGAR</name>
<protein>
    <submittedName>
        <fullName evidence="1">Uncharacterized protein</fullName>
    </submittedName>
</protein>